<dbReference type="PANTHER" id="PTHR45138:SF9">
    <property type="entry name" value="DIGUANYLATE CYCLASE DGCM-RELATED"/>
    <property type="match status" value="1"/>
</dbReference>
<dbReference type="CDD" id="cd01949">
    <property type="entry name" value="GGDEF"/>
    <property type="match status" value="1"/>
</dbReference>
<dbReference type="AlphaFoldDB" id="A0A2X0QU84"/>
<dbReference type="PANTHER" id="PTHR45138">
    <property type="entry name" value="REGULATORY COMPONENTS OF SENSORY TRANSDUCTION SYSTEM"/>
    <property type="match status" value="1"/>
</dbReference>
<keyword evidence="4" id="KW-0548">Nucleotidyltransferase</keyword>
<dbReference type="InterPro" id="IPR050469">
    <property type="entry name" value="Diguanylate_Cyclase"/>
</dbReference>
<accession>A0A2X0QU84</accession>
<dbReference type="InterPro" id="IPR043128">
    <property type="entry name" value="Rev_trsase/Diguanyl_cyclase"/>
</dbReference>
<dbReference type="SUPFAM" id="SSF55073">
    <property type="entry name" value="Nucleotide cyclase"/>
    <property type="match status" value="1"/>
</dbReference>
<reference evidence="4" key="1">
    <citation type="submission" date="2018-05" db="EMBL/GenBank/DDBJ databases">
        <authorList>
            <person name="Lanie J.A."/>
            <person name="Ng W.-L."/>
            <person name="Kazmierczak K.M."/>
            <person name="Andrzejewski T.M."/>
            <person name="Davidsen T.M."/>
            <person name="Wayne K.J."/>
            <person name="Tettelin H."/>
            <person name="Glass J.I."/>
            <person name="Rusch D."/>
            <person name="Podicherti R."/>
            <person name="Tsui H.-C.T."/>
            <person name="Winkler M.E."/>
        </authorList>
    </citation>
    <scope>NUCLEOTIDE SEQUENCE</scope>
    <source>
        <strain evidence="4">KNB</strain>
    </source>
</reference>
<proteinExistence type="predicted"/>
<sequence>MDLSYFNFLAGYILDDTSFTERYPWKIAIYRLYENSWYEGDKPVANSKIMSLLHKAWGCKKDQKFQNIHITRLENLDAIIATIIPPRTRHTTISDFSKRLAMSISNAEHKYYAMHDKLTRLYNRVGFEKEFQRKLAETNVLDSANRNSTSSRKYIALLILDIDHFKQLNDSYDHSFGDAVLKAFAWRIKDFSAELETVENVGITLGRQGGEEFEILLTNLSGKAQAIKIAELFREKINSEVIPSKSQLPAIVKELQLEHIKIPPERERHIRASIGCAVLLVNSRMDSVADQTYAELKRKADAALYRAKADGRDRVCNYDHILQKHGRVIRSFPEVSLVAIDLGEDVGAMPGDVFEVTPVEFSGGYELTREDARSTRLLGIIPRIPTAKIVVVETQREVSFCRVIESTGNDPFPHNASLRKIPCGINTPILDVAVPELESALCSYSAFEKGLNQLSDFTGLVFISIEPICGGVNCTERSASEVQRKHLHAFVHGLRIILPPKTIFGYVDYKTIVLKFHQLDADEKITRKYINQLASISIENHRVIIGALLKDTLENIVREGLSYSPEAILYYVRLAHFVAKKSATQNVEIFDITETCKQAIYDLRLENRKSDMLLEYHRLSSYGFKNANLDNQIGIILLEMNDMTFLSVAEQAIESAIAIDDNEVAFKANLAIVKTKLAKYQDAYGLFVDARKFMDESGLYWLYSLAFAKAAMEQYKRDQTVIKPDDLTKAIRRALADSSPSSVQEIEWYSEIEMFSKAIQDRG</sequence>
<keyword evidence="4" id="KW-0808">Transferase</keyword>
<protein>
    <recommendedName>
        <fullName evidence="1">diguanylate cyclase</fullName>
        <ecNumber evidence="1">2.7.7.65</ecNumber>
    </recommendedName>
</protein>
<dbReference type="SMART" id="SM00267">
    <property type="entry name" value="GGDEF"/>
    <property type="match status" value="1"/>
</dbReference>
<dbReference type="PROSITE" id="PS50887">
    <property type="entry name" value="GGDEF"/>
    <property type="match status" value="1"/>
</dbReference>
<dbReference type="Pfam" id="PF00990">
    <property type="entry name" value="GGDEF"/>
    <property type="match status" value="1"/>
</dbReference>
<gene>
    <name evidence="4" type="ORF">NITFAB_1269</name>
</gene>
<comment type="catalytic activity">
    <reaction evidence="2">
        <text>2 GTP = 3',3'-c-di-GMP + 2 diphosphate</text>
        <dbReference type="Rhea" id="RHEA:24898"/>
        <dbReference type="ChEBI" id="CHEBI:33019"/>
        <dbReference type="ChEBI" id="CHEBI:37565"/>
        <dbReference type="ChEBI" id="CHEBI:58805"/>
        <dbReference type="EC" id="2.7.7.65"/>
    </reaction>
</comment>
<evidence type="ECO:0000256" key="2">
    <source>
        <dbReference type="ARBA" id="ARBA00034247"/>
    </source>
</evidence>
<dbReference type="EMBL" id="LS423452">
    <property type="protein sequence ID" value="SPS05679.1"/>
    <property type="molecule type" value="Genomic_DNA"/>
</dbReference>
<dbReference type="EC" id="2.7.7.65" evidence="1"/>
<organism evidence="4">
    <name type="scientific">Candidatus Nitrotoga fabula</name>
    <dbReference type="NCBI Taxonomy" id="2182327"/>
    <lineage>
        <taxon>Bacteria</taxon>
        <taxon>Pseudomonadati</taxon>
        <taxon>Pseudomonadota</taxon>
        <taxon>Betaproteobacteria</taxon>
        <taxon>Nitrosomonadales</taxon>
        <taxon>Gallionellaceae</taxon>
        <taxon>Candidatus Nitrotoga</taxon>
    </lineage>
</organism>
<name>A0A2X0QU84_9PROT</name>
<evidence type="ECO:0000256" key="1">
    <source>
        <dbReference type="ARBA" id="ARBA00012528"/>
    </source>
</evidence>
<dbReference type="GO" id="GO:0052621">
    <property type="term" value="F:diguanylate cyclase activity"/>
    <property type="evidence" value="ECO:0007669"/>
    <property type="project" value="UniProtKB-EC"/>
</dbReference>
<dbReference type="InterPro" id="IPR029787">
    <property type="entry name" value="Nucleotide_cyclase"/>
</dbReference>
<dbReference type="Gene3D" id="3.30.70.270">
    <property type="match status" value="1"/>
</dbReference>
<dbReference type="InterPro" id="IPR000160">
    <property type="entry name" value="GGDEF_dom"/>
</dbReference>
<dbReference type="NCBIfam" id="TIGR00254">
    <property type="entry name" value="GGDEF"/>
    <property type="match status" value="1"/>
</dbReference>
<evidence type="ECO:0000259" key="3">
    <source>
        <dbReference type="PROSITE" id="PS50887"/>
    </source>
</evidence>
<feature type="domain" description="GGDEF" evidence="3">
    <location>
        <begin position="153"/>
        <end position="320"/>
    </location>
</feature>
<evidence type="ECO:0000313" key="4">
    <source>
        <dbReference type="EMBL" id="SPS05679.1"/>
    </source>
</evidence>